<keyword evidence="2" id="KW-0472">Membrane</keyword>
<feature type="domain" description="DUF2510" evidence="3">
    <location>
        <begin position="7"/>
        <end position="39"/>
    </location>
</feature>
<name>A0A919G121_9ACTN</name>
<dbReference type="InterPro" id="IPR018929">
    <property type="entry name" value="DUF2510"/>
</dbReference>
<evidence type="ECO:0000259" key="3">
    <source>
        <dbReference type="Pfam" id="PF10708"/>
    </source>
</evidence>
<dbReference type="EMBL" id="BNCD01000004">
    <property type="protein sequence ID" value="GHH75496.1"/>
    <property type="molecule type" value="Genomic_DNA"/>
</dbReference>
<organism evidence="4 5">
    <name type="scientific">Streptomyces sulfonofaciens</name>
    <dbReference type="NCBI Taxonomy" id="68272"/>
    <lineage>
        <taxon>Bacteria</taxon>
        <taxon>Bacillati</taxon>
        <taxon>Actinomycetota</taxon>
        <taxon>Actinomycetes</taxon>
        <taxon>Kitasatosporales</taxon>
        <taxon>Streptomycetaceae</taxon>
        <taxon>Streptomyces</taxon>
    </lineage>
</organism>
<evidence type="ECO:0000313" key="4">
    <source>
        <dbReference type="EMBL" id="GHH75496.1"/>
    </source>
</evidence>
<protein>
    <submittedName>
        <fullName evidence="4">Membrane protein</fullName>
    </submittedName>
</protein>
<comment type="caution">
    <text evidence="4">The sequence shown here is derived from an EMBL/GenBank/DDBJ whole genome shotgun (WGS) entry which is preliminary data.</text>
</comment>
<dbReference type="RefSeq" id="WP_189930482.1">
    <property type="nucleotide sequence ID" value="NZ_BNCD01000004.1"/>
</dbReference>
<evidence type="ECO:0000256" key="1">
    <source>
        <dbReference type="SAM" id="MobiDB-lite"/>
    </source>
</evidence>
<dbReference type="Proteomes" id="UP000603708">
    <property type="component" value="Unassembled WGS sequence"/>
</dbReference>
<keyword evidence="2" id="KW-0812">Transmembrane</keyword>
<feature type="region of interest" description="Disordered" evidence="1">
    <location>
        <begin position="88"/>
        <end position="127"/>
    </location>
</feature>
<gene>
    <name evidence="4" type="ORF">GCM10018793_18970</name>
</gene>
<evidence type="ECO:0000256" key="2">
    <source>
        <dbReference type="SAM" id="Phobius"/>
    </source>
</evidence>
<reference evidence="4" key="2">
    <citation type="submission" date="2020-09" db="EMBL/GenBank/DDBJ databases">
        <authorList>
            <person name="Sun Q."/>
            <person name="Ohkuma M."/>
        </authorList>
    </citation>
    <scope>NUCLEOTIDE SEQUENCE</scope>
    <source>
        <strain evidence="4">JCM 5069</strain>
    </source>
</reference>
<dbReference type="Pfam" id="PF10708">
    <property type="entry name" value="DUF2510"/>
    <property type="match status" value="1"/>
</dbReference>
<keyword evidence="2" id="KW-1133">Transmembrane helix</keyword>
<accession>A0A919G121</accession>
<proteinExistence type="predicted"/>
<feature type="compositionally biased region" description="Low complexity" evidence="1">
    <location>
        <begin position="88"/>
        <end position="119"/>
    </location>
</feature>
<keyword evidence="5" id="KW-1185">Reference proteome</keyword>
<feature type="region of interest" description="Disordered" evidence="1">
    <location>
        <begin position="1"/>
        <end position="58"/>
    </location>
</feature>
<reference evidence="4" key="1">
    <citation type="journal article" date="2014" name="Int. J. Syst. Evol. Microbiol.">
        <title>Complete genome sequence of Corynebacterium casei LMG S-19264T (=DSM 44701T), isolated from a smear-ripened cheese.</title>
        <authorList>
            <consortium name="US DOE Joint Genome Institute (JGI-PGF)"/>
            <person name="Walter F."/>
            <person name="Albersmeier A."/>
            <person name="Kalinowski J."/>
            <person name="Ruckert C."/>
        </authorList>
    </citation>
    <scope>NUCLEOTIDE SEQUENCE</scope>
    <source>
        <strain evidence="4">JCM 5069</strain>
    </source>
</reference>
<feature type="transmembrane region" description="Helical" evidence="2">
    <location>
        <begin position="61"/>
        <end position="82"/>
    </location>
</feature>
<dbReference type="AlphaFoldDB" id="A0A919G121"/>
<sequence>MSMTPLPGWYPDPSAPASQRWWDGSAWTEHRRAQPPAPATVPVGFGPARPAPGRRPGRGKAVALAVSALVVVAAVVTGVTVLGGGKDGAAPAAGGASSAPPATGAPGPTAPGSASPSPSRTDPSVVADDLNGITLPVLAGWTKSEDSVEDTLMLTTPGTYDCPGDPGLCRHGKVGSSTVTGNDETSPKAVAKADISDAADHFYDRDALDNRPFDGITGHQELKEGAVAVAGRAGYMVRWRVRTGSGPGGYVESLVFPSSVGTESLVCVRFAFDAGPGGPPLSDMDRITKGIRSVDDAAAGGGAGSGLGPSR</sequence>
<evidence type="ECO:0000313" key="5">
    <source>
        <dbReference type="Proteomes" id="UP000603708"/>
    </source>
</evidence>